<dbReference type="PROSITE" id="PS50253">
    <property type="entry name" value="COX3"/>
    <property type="match status" value="1"/>
</dbReference>
<evidence type="ECO:0000256" key="7">
    <source>
        <dbReference type="SAM" id="Phobius"/>
    </source>
</evidence>
<comment type="similarity">
    <text evidence="2 6">Belongs to the cytochrome c oxidase subunit 3 family.</text>
</comment>
<keyword evidence="5 7" id="KW-0472">Membrane</keyword>
<evidence type="ECO:0000256" key="6">
    <source>
        <dbReference type="RuleBase" id="RU003376"/>
    </source>
</evidence>
<dbReference type="Pfam" id="PF00510">
    <property type="entry name" value="COX3"/>
    <property type="match status" value="1"/>
</dbReference>
<organism evidence="9 10">
    <name type="scientific">Phreatobacter stygius</name>
    <dbReference type="NCBI Taxonomy" id="1940610"/>
    <lineage>
        <taxon>Bacteria</taxon>
        <taxon>Pseudomonadati</taxon>
        <taxon>Pseudomonadota</taxon>
        <taxon>Alphaproteobacteria</taxon>
        <taxon>Hyphomicrobiales</taxon>
        <taxon>Phreatobacteraceae</taxon>
        <taxon>Phreatobacter</taxon>
    </lineage>
</organism>
<dbReference type="OrthoDB" id="9808200at2"/>
<evidence type="ECO:0000256" key="4">
    <source>
        <dbReference type="ARBA" id="ARBA00022989"/>
    </source>
</evidence>
<gene>
    <name evidence="9" type="ORF">E8M01_26000</name>
</gene>
<evidence type="ECO:0000259" key="8">
    <source>
        <dbReference type="PROSITE" id="PS50253"/>
    </source>
</evidence>
<dbReference type="InterPro" id="IPR024791">
    <property type="entry name" value="Cyt_c/ubiquinol_Oxase_su3"/>
</dbReference>
<dbReference type="InterPro" id="IPR000298">
    <property type="entry name" value="Cyt_c_oxidase-like_su3"/>
</dbReference>
<evidence type="ECO:0000313" key="9">
    <source>
        <dbReference type="EMBL" id="QCI67374.1"/>
    </source>
</evidence>
<evidence type="ECO:0000256" key="2">
    <source>
        <dbReference type="ARBA" id="ARBA00010581"/>
    </source>
</evidence>
<evidence type="ECO:0000256" key="5">
    <source>
        <dbReference type="ARBA" id="ARBA00023136"/>
    </source>
</evidence>
<evidence type="ECO:0000256" key="1">
    <source>
        <dbReference type="ARBA" id="ARBA00004141"/>
    </source>
</evidence>
<feature type="domain" description="Heme-copper oxidase subunit III family profile" evidence="8">
    <location>
        <begin position="1"/>
        <end position="224"/>
    </location>
</feature>
<dbReference type="GO" id="GO:0004129">
    <property type="term" value="F:cytochrome-c oxidase activity"/>
    <property type="evidence" value="ECO:0007669"/>
    <property type="project" value="InterPro"/>
</dbReference>
<reference evidence="9 10" key="1">
    <citation type="submission" date="2019-04" db="EMBL/GenBank/DDBJ databases">
        <title>Phreatobacter aquaticus sp. nov.</title>
        <authorList>
            <person name="Choi A."/>
        </authorList>
    </citation>
    <scope>NUCLEOTIDE SEQUENCE [LARGE SCALE GENOMIC DNA]</scope>
    <source>
        <strain evidence="9 10">KCTC 52518</strain>
    </source>
</reference>
<keyword evidence="10" id="KW-1185">Reference proteome</keyword>
<protein>
    <submittedName>
        <fullName evidence="9">Cytochrome-c oxidase</fullName>
    </submittedName>
</protein>
<keyword evidence="4 7" id="KW-1133">Transmembrane helix</keyword>
<dbReference type="InterPro" id="IPR035973">
    <property type="entry name" value="Cyt_c_oxidase_su3-like_sf"/>
</dbReference>
<dbReference type="RefSeq" id="WP_136962805.1">
    <property type="nucleotide sequence ID" value="NZ_CP039690.1"/>
</dbReference>
<dbReference type="Proteomes" id="UP000298781">
    <property type="component" value="Chromosome"/>
</dbReference>
<dbReference type="Gene3D" id="1.20.120.80">
    <property type="entry name" value="Cytochrome c oxidase, subunit III, four-helix bundle"/>
    <property type="match status" value="1"/>
</dbReference>
<evidence type="ECO:0000313" key="10">
    <source>
        <dbReference type="Proteomes" id="UP000298781"/>
    </source>
</evidence>
<comment type="subcellular location">
    <subcellularLocation>
        <location evidence="6">Cell membrane</location>
        <topology evidence="6">Multi-pass membrane protein</topology>
    </subcellularLocation>
    <subcellularLocation>
        <location evidence="1">Membrane</location>
        <topology evidence="1">Multi-pass membrane protein</topology>
    </subcellularLocation>
</comment>
<keyword evidence="3 6" id="KW-0812">Transmembrane</keyword>
<dbReference type="InterPro" id="IPR013833">
    <property type="entry name" value="Cyt_c_oxidase_su3_a-hlx"/>
</dbReference>
<feature type="transmembrane region" description="Helical" evidence="7">
    <location>
        <begin position="46"/>
        <end position="68"/>
    </location>
</feature>
<proteinExistence type="inferred from homology"/>
<sequence>MSVTLIFLAGLAVIVGWWLSHQRLMSKPWLEEGAIADMPHTEASQVPAAKLGLGIFLAVVGALFAMLISAYLMRRDLSTDWRAVPMPPVLWVNTGLIVLSSVALHWAHLAVRHGDMKELRQALLTGGVSALGFLVGQVLAWRQLSGAGYWLATNPANTFFYLLTALHGLHVAGGLAALGSTTLKAWRTADTGRVRLSVDLCAIYWHFLLVVWLVLLALLMRWVDDFIEMCRPLLS</sequence>
<evidence type="ECO:0000256" key="3">
    <source>
        <dbReference type="ARBA" id="ARBA00022692"/>
    </source>
</evidence>
<name>A0A4D7B179_9HYPH</name>
<dbReference type="PANTHER" id="PTHR11403">
    <property type="entry name" value="CYTOCHROME C OXIDASE SUBUNIT III"/>
    <property type="match status" value="1"/>
</dbReference>
<dbReference type="GO" id="GO:0005886">
    <property type="term" value="C:plasma membrane"/>
    <property type="evidence" value="ECO:0007669"/>
    <property type="project" value="UniProtKB-SubCell"/>
</dbReference>
<feature type="transmembrane region" description="Helical" evidence="7">
    <location>
        <begin position="203"/>
        <end position="223"/>
    </location>
</feature>
<dbReference type="KEGG" id="pstg:E8M01_26000"/>
<dbReference type="SUPFAM" id="SSF81452">
    <property type="entry name" value="Cytochrome c oxidase subunit III-like"/>
    <property type="match status" value="1"/>
</dbReference>
<dbReference type="AlphaFoldDB" id="A0A4D7B179"/>
<dbReference type="EMBL" id="CP039690">
    <property type="protein sequence ID" value="QCI67374.1"/>
    <property type="molecule type" value="Genomic_DNA"/>
</dbReference>
<feature type="transmembrane region" description="Helical" evidence="7">
    <location>
        <begin position="159"/>
        <end position="183"/>
    </location>
</feature>
<feature type="transmembrane region" description="Helical" evidence="7">
    <location>
        <begin position="119"/>
        <end position="139"/>
    </location>
</feature>
<feature type="transmembrane region" description="Helical" evidence="7">
    <location>
        <begin position="89"/>
        <end position="107"/>
    </location>
</feature>
<dbReference type="GO" id="GO:0019646">
    <property type="term" value="P:aerobic electron transport chain"/>
    <property type="evidence" value="ECO:0007669"/>
    <property type="project" value="InterPro"/>
</dbReference>
<accession>A0A4D7B179</accession>
<dbReference type="PANTHER" id="PTHR11403:SF10">
    <property type="entry name" value="CYTOCHROME C OXIDASE"/>
    <property type="match status" value="1"/>
</dbReference>